<reference evidence="8" key="2">
    <citation type="submission" date="2025-09" db="UniProtKB">
        <authorList>
            <consortium name="Ensembl"/>
        </authorList>
    </citation>
    <scope>IDENTIFICATION</scope>
</reference>
<dbReference type="InterPro" id="IPR013083">
    <property type="entry name" value="Znf_RING/FYVE/PHD"/>
</dbReference>
<dbReference type="GO" id="GO:0008270">
    <property type="term" value="F:zinc ion binding"/>
    <property type="evidence" value="ECO:0007669"/>
    <property type="project" value="UniProtKB-KW"/>
</dbReference>
<dbReference type="Gene3D" id="3.10.20.90">
    <property type="entry name" value="Phosphatidylinositol 3-kinase Catalytic Subunit, Chain A, domain 1"/>
    <property type="match status" value="1"/>
</dbReference>
<proteinExistence type="predicted"/>
<dbReference type="PANTHER" id="PTHR45893">
    <property type="entry name" value="POLYCOMB GROUP RING FINGER PROTEIN"/>
    <property type="match status" value="1"/>
</dbReference>
<dbReference type="PROSITE" id="PS50089">
    <property type="entry name" value="ZF_RING_2"/>
    <property type="match status" value="1"/>
</dbReference>
<dbReference type="InterPro" id="IPR001841">
    <property type="entry name" value="Znf_RING"/>
</dbReference>
<dbReference type="Gene3D" id="3.30.40.10">
    <property type="entry name" value="Zinc/RING finger domain, C3HC4 (zinc finger)"/>
    <property type="match status" value="1"/>
</dbReference>
<keyword evidence="3 6" id="KW-0863">Zinc-finger</keyword>
<dbReference type="SMART" id="SM00184">
    <property type="entry name" value="RING"/>
    <property type="match status" value="1"/>
</dbReference>
<dbReference type="AlphaFoldDB" id="A0A8C4N4D6"/>
<dbReference type="InterPro" id="IPR017907">
    <property type="entry name" value="Znf_RING_CS"/>
</dbReference>
<keyword evidence="4" id="KW-0862">Zinc</keyword>
<protein>
    <submittedName>
        <fullName evidence="8">Polycomb group ring finger 6</fullName>
    </submittedName>
</protein>
<evidence type="ECO:0000259" key="7">
    <source>
        <dbReference type="PROSITE" id="PS50089"/>
    </source>
</evidence>
<reference evidence="8" key="1">
    <citation type="submission" date="2025-08" db="UniProtKB">
        <authorList>
            <consortium name="Ensembl"/>
        </authorList>
    </citation>
    <scope>IDENTIFICATION</scope>
</reference>
<evidence type="ECO:0000313" key="9">
    <source>
        <dbReference type="Proteomes" id="UP000694388"/>
    </source>
</evidence>
<organism evidence="8 9">
    <name type="scientific">Eptatretus burgeri</name>
    <name type="common">Inshore hagfish</name>
    <dbReference type="NCBI Taxonomy" id="7764"/>
    <lineage>
        <taxon>Eukaryota</taxon>
        <taxon>Metazoa</taxon>
        <taxon>Chordata</taxon>
        <taxon>Craniata</taxon>
        <taxon>Vertebrata</taxon>
        <taxon>Cyclostomata</taxon>
        <taxon>Myxini</taxon>
        <taxon>Myxiniformes</taxon>
        <taxon>Myxinidae</taxon>
        <taxon>Eptatretinae</taxon>
        <taxon>Eptatretus</taxon>
    </lineage>
</organism>
<sequence>MPLTSRDSWSRSLRGVTKLSTRFPALLCGPDHPVPVHDLRIAMADKQQLFLLQHVVRLLDVNPFIMCPICSGYLVDATTITECLHTFCKSCIVKHFESSNRCPKCNMVVHQTIPHYNIRSDGTMQDIVNKMVPNLEENEKQRMREFYFSRGMELPKPVYQNPPVTDKKKSSEKKRGILAPGRICSTTTAPMVCLVLECLESGSGRQNYQPLQKKFVSVSGEATVKHVKAFLRKKLQLDSLCEVIISCGDRVLEQDCTLNCLQCSSSMTQVFLTPFPLLYIASFFYFFSDAEATS</sequence>
<dbReference type="Proteomes" id="UP000694388">
    <property type="component" value="Unplaced"/>
</dbReference>
<dbReference type="SUPFAM" id="SSF57850">
    <property type="entry name" value="RING/U-box"/>
    <property type="match status" value="1"/>
</dbReference>
<dbReference type="Pfam" id="PF13923">
    <property type="entry name" value="zf-C3HC4_2"/>
    <property type="match status" value="1"/>
</dbReference>
<comment type="subcellular location">
    <subcellularLocation>
        <location evidence="1">Nucleus</location>
    </subcellularLocation>
</comment>
<evidence type="ECO:0000256" key="3">
    <source>
        <dbReference type="ARBA" id="ARBA00022771"/>
    </source>
</evidence>
<dbReference type="PROSITE" id="PS00518">
    <property type="entry name" value="ZF_RING_1"/>
    <property type="match status" value="1"/>
</dbReference>
<dbReference type="FunFam" id="3.30.40.10:FF:000033">
    <property type="entry name" value="Polycomb group RING finger protein 3"/>
    <property type="match status" value="1"/>
</dbReference>
<dbReference type="Ensembl" id="ENSEBUT00000002573.1">
    <property type="protein sequence ID" value="ENSEBUP00000002224.1"/>
    <property type="gene ID" value="ENSEBUG00000001749.1"/>
</dbReference>
<evidence type="ECO:0000256" key="4">
    <source>
        <dbReference type="ARBA" id="ARBA00022833"/>
    </source>
</evidence>
<dbReference type="GO" id="GO:0031519">
    <property type="term" value="C:PcG protein complex"/>
    <property type="evidence" value="ECO:0007669"/>
    <property type="project" value="UniProtKB-ARBA"/>
</dbReference>
<evidence type="ECO:0000256" key="5">
    <source>
        <dbReference type="ARBA" id="ARBA00023242"/>
    </source>
</evidence>
<evidence type="ECO:0000256" key="6">
    <source>
        <dbReference type="PROSITE-ProRule" id="PRU00175"/>
    </source>
</evidence>
<evidence type="ECO:0000256" key="1">
    <source>
        <dbReference type="ARBA" id="ARBA00004123"/>
    </source>
</evidence>
<keyword evidence="9" id="KW-1185">Reference proteome</keyword>
<keyword evidence="5" id="KW-0539">Nucleus</keyword>
<keyword evidence="2" id="KW-0479">Metal-binding</keyword>
<evidence type="ECO:0000313" key="8">
    <source>
        <dbReference type="Ensembl" id="ENSEBUP00000002224.1"/>
    </source>
</evidence>
<dbReference type="InterPro" id="IPR051507">
    <property type="entry name" value="PcG_RING_finger"/>
</dbReference>
<accession>A0A8C4N4D6</accession>
<dbReference type="GeneTree" id="ENSGT00940000158034"/>
<evidence type="ECO:0000256" key="2">
    <source>
        <dbReference type="ARBA" id="ARBA00022723"/>
    </source>
</evidence>
<feature type="domain" description="RING-type" evidence="7">
    <location>
        <begin position="67"/>
        <end position="106"/>
    </location>
</feature>
<name>A0A8C4N4D6_EPTBU</name>